<dbReference type="InterPro" id="IPR006326">
    <property type="entry name" value="UDPGT_MGT-like"/>
</dbReference>
<dbReference type="PANTHER" id="PTHR48050">
    <property type="entry name" value="STEROL 3-BETA-GLUCOSYLTRANSFERASE"/>
    <property type="match status" value="1"/>
</dbReference>
<dbReference type="PANTHER" id="PTHR48050:SF13">
    <property type="entry name" value="STEROL 3-BETA-GLUCOSYLTRANSFERASE UGT80A2"/>
    <property type="match status" value="1"/>
</dbReference>
<comment type="similarity">
    <text evidence="1">Belongs to the UDP-glycosyltransferase family.</text>
</comment>
<evidence type="ECO:0000313" key="4">
    <source>
        <dbReference type="EMBL" id="MBA8923014.1"/>
    </source>
</evidence>
<dbReference type="Pfam" id="PF06722">
    <property type="entry name" value="EryCIII-like_C"/>
    <property type="match status" value="1"/>
</dbReference>
<evidence type="ECO:0000259" key="3">
    <source>
        <dbReference type="Pfam" id="PF06722"/>
    </source>
</evidence>
<protein>
    <submittedName>
        <fullName evidence="4">MGT family glycosyltransferase</fullName>
    </submittedName>
</protein>
<evidence type="ECO:0000256" key="2">
    <source>
        <dbReference type="ARBA" id="ARBA00022679"/>
    </source>
</evidence>
<dbReference type="EMBL" id="JACJID010000001">
    <property type="protein sequence ID" value="MBA8923014.1"/>
    <property type="molecule type" value="Genomic_DNA"/>
</dbReference>
<proteinExistence type="inferred from homology"/>
<dbReference type="InterPro" id="IPR002213">
    <property type="entry name" value="UDP_glucos_trans"/>
</dbReference>
<dbReference type="Gene3D" id="3.40.50.2000">
    <property type="entry name" value="Glycogen Phosphorylase B"/>
    <property type="match status" value="2"/>
</dbReference>
<gene>
    <name evidence="4" type="ORF">BC739_000211</name>
</gene>
<evidence type="ECO:0000256" key="1">
    <source>
        <dbReference type="ARBA" id="ARBA00009995"/>
    </source>
</evidence>
<feature type="domain" description="Erythromycin biosynthesis protein CIII-like C-terminal" evidence="3">
    <location>
        <begin position="252"/>
        <end position="377"/>
    </location>
</feature>
<comment type="caution">
    <text evidence="4">The sequence shown here is derived from an EMBL/GenBank/DDBJ whole genome shotgun (WGS) entry which is preliminary data.</text>
</comment>
<keyword evidence="5" id="KW-1185">Reference proteome</keyword>
<sequence>MAPSRHIAHLSLPLYGHVYPTLNFAGELVRRGHRVTYGTSRAFAAQVERIGARLLAYPEAMAEQAAFTGVEVVTTVAATTMEMRFYEQSLLLVEDLAEQFAGDTPDLICTDPIMFGAATVLGRRWGVPVVVTHLHFAFCTGYDWRPDRLRRSFAGQDLTELVDLATRLDVLNDKYEVPADQPAATEELVLSFLPPRFQPHRELFGPNHQFVGPALEGQSYVGQWSPPGDDRPLLLISLGSMVRERPEFTQLCVDAFAELDWHVVLTTGGTEPNRSFPPNFEVHQWVPLRSVLEHASVCLNNAGMGAVMSSVYHHTPLVLVPGLIDHEAVADRAVAMGVARCLGERDLTPELLRRAVLQVEADEAVHAAVRAMRAEIVEAGGAGRAADLVEQRLAPAHPPRFP</sequence>
<dbReference type="Proteomes" id="UP000517916">
    <property type="component" value="Unassembled WGS sequence"/>
</dbReference>
<dbReference type="RefSeq" id="WP_182835982.1">
    <property type="nucleotide sequence ID" value="NZ_BAAABQ010000055.1"/>
</dbReference>
<accession>A0ABR6B817</accession>
<evidence type="ECO:0000313" key="5">
    <source>
        <dbReference type="Proteomes" id="UP000517916"/>
    </source>
</evidence>
<dbReference type="InterPro" id="IPR050426">
    <property type="entry name" value="Glycosyltransferase_28"/>
</dbReference>
<keyword evidence="2" id="KW-0808">Transferase</keyword>
<reference evidence="4 5" key="1">
    <citation type="submission" date="2020-08" db="EMBL/GenBank/DDBJ databases">
        <title>Genomic Encyclopedia of Archaeal and Bacterial Type Strains, Phase II (KMG-II): from individual species to whole genera.</title>
        <authorList>
            <person name="Goeker M."/>
        </authorList>
    </citation>
    <scope>NUCLEOTIDE SEQUENCE [LARGE SCALE GENOMIC DNA]</scope>
    <source>
        <strain evidence="4 5">DSM 43850</strain>
    </source>
</reference>
<dbReference type="CDD" id="cd03784">
    <property type="entry name" value="GT1_Gtf-like"/>
    <property type="match status" value="1"/>
</dbReference>
<dbReference type="InterPro" id="IPR010610">
    <property type="entry name" value="EryCIII-like_C"/>
</dbReference>
<dbReference type="NCBIfam" id="TIGR01426">
    <property type="entry name" value="MGT"/>
    <property type="match status" value="1"/>
</dbReference>
<organism evidence="4 5">
    <name type="scientific">Kutzneria viridogrisea</name>
    <dbReference type="NCBI Taxonomy" id="47990"/>
    <lineage>
        <taxon>Bacteria</taxon>
        <taxon>Bacillati</taxon>
        <taxon>Actinomycetota</taxon>
        <taxon>Actinomycetes</taxon>
        <taxon>Pseudonocardiales</taxon>
        <taxon>Pseudonocardiaceae</taxon>
        <taxon>Kutzneria</taxon>
    </lineage>
</organism>
<dbReference type="SUPFAM" id="SSF53756">
    <property type="entry name" value="UDP-Glycosyltransferase/glycogen phosphorylase"/>
    <property type="match status" value="1"/>
</dbReference>
<name>A0ABR6B817_9PSEU</name>